<dbReference type="SMART" id="SM00422">
    <property type="entry name" value="HTH_MERR"/>
    <property type="match status" value="1"/>
</dbReference>
<dbReference type="Proteomes" id="UP000186905">
    <property type="component" value="Unassembled WGS sequence"/>
</dbReference>
<comment type="caution">
    <text evidence="3">The sequence shown here is derived from an EMBL/GenBank/DDBJ whole genome shotgun (WGS) entry which is preliminary data.</text>
</comment>
<dbReference type="PROSITE" id="PS50937">
    <property type="entry name" value="HTH_MERR_2"/>
    <property type="match status" value="1"/>
</dbReference>
<keyword evidence="3" id="KW-0489">Methyltransferase</keyword>
<reference evidence="3 4" key="1">
    <citation type="submission" date="2016-09" db="EMBL/GenBank/DDBJ databases">
        <title>Photobacterium proteolyticum sp. nov. a protease producing bacterium isolated from ocean sediments of Laizhou Bay.</title>
        <authorList>
            <person name="Li Y."/>
        </authorList>
    </citation>
    <scope>NUCLEOTIDE SEQUENCE [LARGE SCALE GENOMIC DNA]</scope>
    <source>
        <strain evidence="3 4">13-12</strain>
    </source>
</reference>
<dbReference type="PANTHER" id="PTHR30204">
    <property type="entry name" value="REDOX-CYCLING DRUG-SENSING TRANSCRIPTIONAL ACTIVATOR SOXR"/>
    <property type="match status" value="1"/>
</dbReference>
<evidence type="ECO:0000256" key="1">
    <source>
        <dbReference type="ARBA" id="ARBA00023125"/>
    </source>
</evidence>
<proteinExistence type="predicted"/>
<dbReference type="EMBL" id="MJIL01000083">
    <property type="protein sequence ID" value="OLQ74511.1"/>
    <property type="molecule type" value="Genomic_DNA"/>
</dbReference>
<dbReference type="GO" id="GO:0003677">
    <property type="term" value="F:DNA binding"/>
    <property type="evidence" value="ECO:0007669"/>
    <property type="project" value="UniProtKB-KW"/>
</dbReference>
<dbReference type="InterPro" id="IPR009061">
    <property type="entry name" value="DNA-bd_dom_put_sf"/>
</dbReference>
<dbReference type="AlphaFoldDB" id="A0A1Q9GJ77"/>
<keyword evidence="3" id="KW-0808">Transferase</keyword>
<evidence type="ECO:0000313" key="3">
    <source>
        <dbReference type="EMBL" id="OLQ74511.1"/>
    </source>
</evidence>
<dbReference type="RefSeq" id="WP_075765581.1">
    <property type="nucleotide sequence ID" value="NZ_MJIL01000083.1"/>
</dbReference>
<dbReference type="InterPro" id="IPR041698">
    <property type="entry name" value="Methyltransf_25"/>
</dbReference>
<feature type="domain" description="HTH merR-type" evidence="2">
    <location>
        <begin position="1"/>
        <end position="69"/>
    </location>
</feature>
<organism evidence="3 4">
    <name type="scientific">Photobacterium proteolyticum</name>
    <dbReference type="NCBI Taxonomy" id="1903952"/>
    <lineage>
        <taxon>Bacteria</taxon>
        <taxon>Pseudomonadati</taxon>
        <taxon>Pseudomonadota</taxon>
        <taxon>Gammaproteobacteria</taxon>
        <taxon>Vibrionales</taxon>
        <taxon>Vibrionaceae</taxon>
        <taxon>Photobacterium</taxon>
    </lineage>
</organism>
<dbReference type="Gene3D" id="1.10.1660.10">
    <property type="match status" value="1"/>
</dbReference>
<accession>A0A1Q9GJ77</accession>
<dbReference type="GO" id="GO:0008168">
    <property type="term" value="F:methyltransferase activity"/>
    <property type="evidence" value="ECO:0007669"/>
    <property type="project" value="UniProtKB-KW"/>
</dbReference>
<dbReference type="CDD" id="cd02440">
    <property type="entry name" value="AdoMet_MTases"/>
    <property type="match status" value="1"/>
</dbReference>
<dbReference type="Gene3D" id="3.40.50.150">
    <property type="entry name" value="Vaccinia Virus protein VP39"/>
    <property type="match status" value="1"/>
</dbReference>
<gene>
    <name evidence="3" type="ORF">BIT28_13935</name>
</gene>
<dbReference type="Pfam" id="PF13649">
    <property type="entry name" value="Methyltransf_25"/>
    <property type="match status" value="1"/>
</dbReference>
<keyword evidence="1" id="KW-0238">DNA-binding</keyword>
<dbReference type="PANTHER" id="PTHR30204:SF97">
    <property type="entry name" value="MERR FAMILY REGULATORY PROTEIN"/>
    <property type="match status" value="1"/>
</dbReference>
<dbReference type="InterPro" id="IPR029063">
    <property type="entry name" value="SAM-dependent_MTases_sf"/>
</dbReference>
<dbReference type="OrthoDB" id="9808480at2"/>
<dbReference type="PRINTS" id="PR00040">
    <property type="entry name" value="HTHMERR"/>
</dbReference>
<evidence type="ECO:0000259" key="2">
    <source>
        <dbReference type="PROSITE" id="PS50937"/>
    </source>
</evidence>
<dbReference type="SUPFAM" id="SSF46955">
    <property type="entry name" value="Putative DNA-binding domain"/>
    <property type="match status" value="1"/>
</dbReference>
<sequence>MYRISQLAEMLGLSRTTLLYYEKQGLIQGQRLDNGYRSYTDKDLQRLKLLQKLQAGGLTLKECQACLDEKVERGILVERLRQLDEEIAQKQKSRQLLAALLGESSLTDWHEMLEQQAPEAHLEWLIKQGFDEKQAMRLKWLSKDMNSHEQYMHDFNLVFKALERWGPGSEADTLKAFERLPYNPQKVLEIGCGQGVATKVLAAKVLAQHSQATITAVDNEEFALQTLMNTLKEQGIGDRVSTVCANMEKLPFEPESFDLIWSEGSAYIMGVNNALTAWRPLLKKHGVLVFSDLVWRNTSPSENALAFWQKEYPDMTTAAQRIEQAEQAGYEVIDSFALCDESWRNYYAPLESRVDALKEQLQGSIALDDFRRELSAFHSHSDEFDYQMFILRACN</sequence>
<dbReference type="SUPFAM" id="SSF53335">
    <property type="entry name" value="S-adenosyl-L-methionine-dependent methyltransferases"/>
    <property type="match status" value="1"/>
</dbReference>
<keyword evidence="4" id="KW-1185">Reference proteome</keyword>
<dbReference type="Pfam" id="PF13411">
    <property type="entry name" value="MerR_1"/>
    <property type="match status" value="1"/>
</dbReference>
<dbReference type="InterPro" id="IPR000551">
    <property type="entry name" value="MerR-type_HTH_dom"/>
</dbReference>
<name>A0A1Q9GJ77_9GAMM</name>
<dbReference type="GO" id="GO:0003700">
    <property type="term" value="F:DNA-binding transcription factor activity"/>
    <property type="evidence" value="ECO:0007669"/>
    <property type="project" value="InterPro"/>
</dbReference>
<dbReference type="STRING" id="1903952.BIT28_13935"/>
<protein>
    <submittedName>
        <fullName evidence="3">Methyltransferase</fullName>
    </submittedName>
</protein>
<dbReference type="GO" id="GO:0032259">
    <property type="term" value="P:methylation"/>
    <property type="evidence" value="ECO:0007669"/>
    <property type="project" value="UniProtKB-KW"/>
</dbReference>
<dbReference type="InterPro" id="IPR047057">
    <property type="entry name" value="MerR_fam"/>
</dbReference>
<evidence type="ECO:0000313" key="4">
    <source>
        <dbReference type="Proteomes" id="UP000186905"/>
    </source>
</evidence>